<dbReference type="PANTHER" id="PTHR42643">
    <property type="entry name" value="IONOTROPIC RECEPTOR 20A-RELATED"/>
    <property type="match status" value="1"/>
</dbReference>
<feature type="domain" description="Ionotropic glutamate receptor C-terminal" evidence="10">
    <location>
        <begin position="216"/>
        <end position="403"/>
    </location>
</feature>
<dbReference type="GO" id="GO:0005886">
    <property type="term" value="C:plasma membrane"/>
    <property type="evidence" value="ECO:0007669"/>
    <property type="project" value="UniProtKB-SubCell"/>
</dbReference>
<evidence type="ECO:0000256" key="9">
    <source>
        <dbReference type="SAM" id="Phobius"/>
    </source>
</evidence>
<dbReference type="Pfam" id="PF24576">
    <property type="entry name" value="IR75A_N"/>
    <property type="match status" value="1"/>
</dbReference>
<dbReference type="AlphaFoldDB" id="A0A9N9SR39"/>
<evidence type="ECO:0000313" key="13">
    <source>
        <dbReference type="Proteomes" id="UP001153709"/>
    </source>
</evidence>
<dbReference type="PANTHER" id="PTHR42643:SF33">
    <property type="entry name" value="GLUTAMATE RECEPTOR 2-LIKE PROTEIN"/>
    <property type="match status" value="1"/>
</dbReference>
<dbReference type="SUPFAM" id="SSF53850">
    <property type="entry name" value="Periplasmic binding protein-like II"/>
    <property type="match status" value="1"/>
</dbReference>
<protein>
    <submittedName>
        <fullName evidence="12">Uncharacterized protein</fullName>
    </submittedName>
</protein>
<feature type="domain" description="Ionotropic receptor 75a N-terminal" evidence="11">
    <location>
        <begin position="5"/>
        <end position="96"/>
    </location>
</feature>
<dbReference type="GO" id="GO:0015276">
    <property type="term" value="F:ligand-gated monoatomic ion channel activity"/>
    <property type="evidence" value="ECO:0007669"/>
    <property type="project" value="InterPro"/>
</dbReference>
<keyword evidence="4 9" id="KW-0812">Transmembrane</keyword>
<dbReference type="Pfam" id="PF00060">
    <property type="entry name" value="Lig_chan"/>
    <property type="match status" value="1"/>
</dbReference>
<sequence>MFPFKWILFHSTPLEGLLENTLQNLDILVDSDVTLCYFQNTEATLTKIFKYHHSLPLQRENAGLWTKDRLDDFGIEKKTAKRRNDLKGITLNVCIVVTHNETFKHLTDRRDKHVDSITKVNYFLLEHVADFVNVKLNLTFEDTWGYKVNNSDYSGMMGHLLRKEVDIGGTPLFILEERIDLLDYIAMPTATYSRFIFREPKLSYVTNVFTLPFNRQVWASTIALVTITGLVLYFIMKWEYKSKCSLCHEDQLSPNNEVSITEVALLSYGAFCQQASSIIPTSIPGRITTIILFISLMFLYTSYAANIVALLQSSSSNIQTLKDLLDSRLGVGVDDNVYNRFYFAAYQEPIHKALYLKKVAPPGMKNQFMPLKEGIANIRKGLFAFHTETGPGYKLIEETFEESEKCGLKEIKYLEVIDPWLAIQKNSSYKKLLQMCYRKLLETGIQKREVSLIYTKRPVCISRGSSFISVSLVDCYSAIVVLAGGIVASVIIWILEVLSHKRIFIRCKAAIFIKKLHLRRMLQSQLK</sequence>
<proteinExistence type="inferred from homology"/>
<keyword evidence="8" id="KW-0325">Glycoprotein</keyword>
<keyword evidence="6 9" id="KW-0472">Membrane</keyword>
<evidence type="ECO:0000256" key="5">
    <source>
        <dbReference type="ARBA" id="ARBA00022989"/>
    </source>
</evidence>
<feature type="transmembrane region" description="Helical" evidence="9">
    <location>
        <begin position="290"/>
        <end position="311"/>
    </location>
</feature>
<evidence type="ECO:0000313" key="12">
    <source>
        <dbReference type="EMBL" id="CAG9830243.1"/>
    </source>
</evidence>
<dbReference type="Gene3D" id="3.40.190.10">
    <property type="entry name" value="Periplasmic binding protein-like II"/>
    <property type="match status" value="1"/>
</dbReference>
<dbReference type="InterPro" id="IPR057074">
    <property type="entry name" value="IR75A_N"/>
</dbReference>
<evidence type="ECO:0000256" key="2">
    <source>
        <dbReference type="ARBA" id="ARBA00008685"/>
    </source>
</evidence>
<evidence type="ECO:0000256" key="4">
    <source>
        <dbReference type="ARBA" id="ARBA00022692"/>
    </source>
</evidence>
<dbReference type="Proteomes" id="UP001153709">
    <property type="component" value="Chromosome 2"/>
</dbReference>
<evidence type="ECO:0000256" key="1">
    <source>
        <dbReference type="ARBA" id="ARBA00004651"/>
    </source>
</evidence>
<keyword evidence="7" id="KW-0675">Receptor</keyword>
<dbReference type="EMBL" id="OU898277">
    <property type="protein sequence ID" value="CAG9830243.1"/>
    <property type="molecule type" value="Genomic_DNA"/>
</dbReference>
<keyword evidence="3" id="KW-1003">Cell membrane</keyword>
<evidence type="ECO:0000256" key="8">
    <source>
        <dbReference type="ARBA" id="ARBA00023180"/>
    </source>
</evidence>
<evidence type="ECO:0000256" key="6">
    <source>
        <dbReference type="ARBA" id="ARBA00023136"/>
    </source>
</evidence>
<organism evidence="12 13">
    <name type="scientific">Diabrotica balteata</name>
    <name type="common">Banded cucumber beetle</name>
    <dbReference type="NCBI Taxonomy" id="107213"/>
    <lineage>
        <taxon>Eukaryota</taxon>
        <taxon>Metazoa</taxon>
        <taxon>Ecdysozoa</taxon>
        <taxon>Arthropoda</taxon>
        <taxon>Hexapoda</taxon>
        <taxon>Insecta</taxon>
        <taxon>Pterygota</taxon>
        <taxon>Neoptera</taxon>
        <taxon>Endopterygota</taxon>
        <taxon>Coleoptera</taxon>
        <taxon>Polyphaga</taxon>
        <taxon>Cucujiformia</taxon>
        <taxon>Chrysomeloidea</taxon>
        <taxon>Chrysomelidae</taxon>
        <taxon>Galerucinae</taxon>
        <taxon>Diabroticina</taxon>
        <taxon>Diabroticites</taxon>
        <taxon>Diabrotica</taxon>
    </lineage>
</organism>
<dbReference type="Gene3D" id="1.10.287.70">
    <property type="match status" value="1"/>
</dbReference>
<accession>A0A9N9SR39</accession>
<feature type="transmembrane region" description="Helical" evidence="9">
    <location>
        <begin position="476"/>
        <end position="498"/>
    </location>
</feature>
<evidence type="ECO:0000259" key="10">
    <source>
        <dbReference type="Pfam" id="PF00060"/>
    </source>
</evidence>
<dbReference type="InterPro" id="IPR001320">
    <property type="entry name" value="Iontro_rcpt_C"/>
</dbReference>
<comment type="similarity">
    <text evidence="2">Belongs to the glutamate-gated ion channel (TC 1.A.10.1) family.</text>
</comment>
<reference evidence="12" key="1">
    <citation type="submission" date="2022-01" db="EMBL/GenBank/DDBJ databases">
        <authorList>
            <person name="King R."/>
        </authorList>
    </citation>
    <scope>NUCLEOTIDE SEQUENCE</scope>
</reference>
<dbReference type="OrthoDB" id="6117597at2759"/>
<feature type="transmembrane region" description="Helical" evidence="9">
    <location>
        <begin position="217"/>
        <end position="236"/>
    </location>
</feature>
<gene>
    <name evidence="12" type="ORF">DIABBA_LOCUS3965</name>
</gene>
<evidence type="ECO:0000256" key="3">
    <source>
        <dbReference type="ARBA" id="ARBA00022475"/>
    </source>
</evidence>
<keyword evidence="13" id="KW-1185">Reference proteome</keyword>
<evidence type="ECO:0000259" key="11">
    <source>
        <dbReference type="Pfam" id="PF24576"/>
    </source>
</evidence>
<dbReference type="InterPro" id="IPR052192">
    <property type="entry name" value="Insect_Ionotropic_Sensory_Rcpt"/>
</dbReference>
<name>A0A9N9SR39_DIABA</name>
<evidence type="ECO:0000256" key="7">
    <source>
        <dbReference type="ARBA" id="ARBA00023170"/>
    </source>
</evidence>
<comment type="subcellular location">
    <subcellularLocation>
        <location evidence="1">Cell membrane</location>
        <topology evidence="1">Multi-pass membrane protein</topology>
    </subcellularLocation>
</comment>
<keyword evidence="5 9" id="KW-1133">Transmembrane helix</keyword>
<dbReference type="GO" id="GO:0050906">
    <property type="term" value="P:detection of stimulus involved in sensory perception"/>
    <property type="evidence" value="ECO:0007669"/>
    <property type="project" value="UniProtKB-ARBA"/>
</dbReference>